<evidence type="ECO:0000256" key="7">
    <source>
        <dbReference type="PROSITE-ProRule" id="PRU00104"/>
    </source>
</evidence>
<reference evidence="12 13" key="1">
    <citation type="submission" date="2020-08" db="EMBL/GenBank/DDBJ databases">
        <authorList>
            <person name="Koutsovoulos G."/>
            <person name="Danchin GJ E."/>
        </authorList>
    </citation>
    <scope>NUCLEOTIDE SEQUENCE [LARGE SCALE GENOMIC DNA]</scope>
</reference>
<feature type="compositionally biased region" description="Low complexity" evidence="9">
    <location>
        <begin position="257"/>
        <end position="272"/>
    </location>
</feature>
<feature type="region of interest" description="Disordered" evidence="9">
    <location>
        <begin position="254"/>
        <end position="276"/>
    </location>
</feature>
<evidence type="ECO:0000259" key="11">
    <source>
        <dbReference type="PROSITE" id="PS50237"/>
    </source>
</evidence>
<dbReference type="SUPFAM" id="SSF51045">
    <property type="entry name" value="WW domain"/>
    <property type="match status" value="1"/>
</dbReference>
<comment type="caution">
    <text evidence="12">The sequence shown here is derived from an EMBL/GenBank/DDBJ whole genome shotgun (WGS) entry which is preliminary data.</text>
</comment>
<dbReference type="EC" id="2.3.2.26" evidence="3"/>
<accession>A0A6V7VUA2</accession>
<evidence type="ECO:0000256" key="9">
    <source>
        <dbReference type="SAM" id="MobiDB-lite"/>
    </source>
</evidence>
<evidence type="ECO:0000256" key="2">
    <source>
        <dbReference type="ARBA" id="ARBA00004906"/>
    </source>
</evidence>
<evidence type="ECO:0000256" key="5">
    <source>
        <dbReference type="ARBA" id="ARBA00022737"/>
    </source>
</evidence>
<dbReference type="CDD" id="cd00201">
    <property type="entry name" value="WW"/>
    <property type="match status" value="1"/>
</dbReference>
<dbReference type="InterPro" id="IPR001202">
    <property type="entry name" value="WW_dom"/>
</dbReference>
<dbReference type="SUPFAM" id="SSF56204">
    <property type="entry name" value="Hect, E3 ligase catalytic domain"/>
    <property type="match status" value="1"/>
</dbReference>
<dbReference type="Gene3D" id="3.30.2160.10">
    <property type="entry name" value="Hect, E3 ligase catalytic domain"/>
    <property type="match status" value="1"/>
</dbReference>
<dbReference type="PROSITE" id="PS50237">
    <property type="entry name" value="HECT"/>
    <property type="match status" value="1"/>
</dbReference>
<feature type="domain" description="WW" evidence="10">
    <location>
        <begin position="423"/>
        <end position="459"/>
    </location>
</feature>
<dbReference type="OrthoDB" id="5987976at2759"/>
<dbReference type="Gene3D" id="3.90.1750.10">
    <property type="entry name" value="Hect, E3 ligase catalytic domains"/>
    <property type="match status" value="1"/>
</dbReference>
<dbReference type="Pfam" id="PF00632">
    <property type="entry name" value="HECT"/>
    <property type="match status" value="1"/>
</dbReference>
<sequence>MSKSDEYLRRGPKFKTKIRGFKTKILDYFIKDSDLFKRYFDGISDSIKITNHPPILVYNDAQLAITDIQLLNNSTDKNNNNLNKKHLFYAKLSCSGSDNRIYRTEYSKEAKWENLNFLFPADKSSELKIRLKFNFGGSKLFWTPRRSSRNLIGEANIPFLELLERTSINGNCHHFAFLLRPRFQKMVVKCKLIPPVKQPLVETLTTLGYSNLNKNYLNSTSSYSSSSEKPSSISSSNYSIDNNNNTKINSKMEKCLANSPPSNSMSASSSSSDNFSKLPKGWEMRVDGQGRIFYIDHIHQKTAWTPPCILEALEESEYFNKNCENICDENRFIRQTMEFSKNNINNNLTIPQTPKQMALNILLSKELFNRLLHSNNFAYELYNESRILKHIIQKIRREPEKFSQFEQNRELVNFINSFTDRTQPLPAGWQLTKQTNSPMPQILFVDHIGKNITPFDPRLAFICLNYKKSGKQEKSNTCRSAPLLRRLNKNTTSTPFFGNNITNSPRIQNQRRSQQINNDRLSLDENVLVQLEKVLNEHYNPQMAQKIKTKLRLIANLGDRALLRYANDVDVARALSLLDQLNEKILKNNEETQQNEDNEKNLNEKFLKVIENFHENLKQLGYAKSQNRLRFRLRRDNLMEDAFQKILCLSPSKLRTYQLMVNFAEEDCLDYGGPSKELFFLLSKQLFNPKNGLFEYSSINSNRIQISPMSKFIDNYLSWMELCGRVLGLALLHRCLLDCFFTQPFYKILAKIPLELTDLLETDNELFNSLNWINKNSVNVESLELNFCVTEEVAGEISDFELLSNGKNISVNNENKKKFIELIILWRVERGIRDQLKALLFGLNAVLDQSLLTVFDSEQLEFAISGNIFIDIEDWEKNTVYKGGYRENHVIIRWFWQCVRQMCNADRLKLLQFVTGSASVPFEGFKGLRGSNGLKPFCIERWGNEESLPRAHTCFNRLDLPAYSNKQKMFSKIMLAISESSYYAIE</sequence>
<dbReference type="InterPro" id="IPR000569">
    <property type="entry name" value="HECT_dom"/>
</dbReference>
<keyword evidence="8" id="KW-0175">Coiled coil</keyword>
<evidence type="ECO:0000256" key="6">
    <source>
        <dbReference type="ARBA" id="ARBA00022786"/>
    </source>
</evidence>
<dbReference type="InterPro" id="IPR036020">
    <property type="entry name" value="WW_dom_sf"/>
</dbReference>
<dbReference type="Gene3D" id="2.20.70.10">
    <property type="match status" value="1"/>
</dbReference>
<proteinExistence type="predicted"/>
<dbReference type="SMART" id="SM00119">
    <property type="entry name" value="HECTc"/>
    <property type="match status" value="1"/>
</dbReference>
<evidence type="ECO:0000256" key="8">
    <source>
        <dbReference type="SAM" id="Coils"/>
    </source>
</evidence>
<feature type="domain" description="HECT" evidence="11">
    <location>
        <begin position="650"/>
        <end position="986"/>
    </location>
</feature>
<comment type="catalytic activity">
    <reaction evidence="1">
        <text>S-ubiquitinyl-[E2 ubiquitin-conjugating enzyme]-L-cysteine + [acceptor protein]-L-lysine = [E2 ubiquitin-conjugating enzyme]-L-cysteine + N(6)-ubiquitinyl-[acceptor protein]-L-lysine.</text>
        <dbReference type="EC" id="2.3.2.26"/>
    </reaction>
</comment>
<dbReference type="GO" id="GO:0016567">
    <property type="term" value="P:protein ubiquitination"/>
    <property type="evidence" value="ECO:0007669"/>
    <property type="project" value="UniProtKB-UniPathway"/>
</dbReference>
<dbReference type="UniPathway" id="UPA00143"/>
<dbReference type="EMBL" id="CAJEWN010000321">
    <property type="protein sequence ID" value="CAD2178526.1"/>
    <property type="molecule type" value="Genomic_DNA"/>
</dbReference>
<evidence type="ECO:0000256" key="4">
    <source>
        <dbReference type="ARBA" id="ARBA00022679"/>
    </source>
</evidence>
<dbReference type="GO" id="GO:0006511">
    <property type="term" value="P:ubiquitin-dependent protein catabolic process"/>
    <property type="evidence" value="ECO:0007669"/>
    <property type="project" value="TreeGrafter"/>
</dbReference>
<comment type="pathway">
    <text evidence="2">Protein modification; protein ubiquitination.</text>
</comment>
<feature type="region of interest" description="Disordered" evidence="9">
    <location>
        <begin position="221"/>
        <end position="240"/>
    </location>
</feature>
<evidence type="ECO:0000259" key="10">
    <source>
        <dbReference type="PROSITE" id="PS50020"/>
    </source>
</evidence>
<dbReference type="FunFam" id="3.30.2410.10:FF:000001">
    <property type="entry name" value="E3 ubiquitin-protein ligase NEDD4-like"/>
    <property type="match status" value="1"/>
</dbReference>
<organism evidence="12 13">
    <name type="scientific">Meloidogyne enterolobii</name>
    <name type="common">Root-knot nematode worm</name>
    <name type="synonym">Meloidogyne mayaguensis</name>
    <dbReference type="NCBI Taxonomy" id="390850"/>
    <lineage>
        <taxon>Eukaryota</taxon>
        <taxon>Metazoa</taxon>
        <taxon>Ecdysozoa</taxon>
        <taxon>Nematoda</taxon>
        <taxon>Chromadorea</taxon>
        <taxon>Rhabditida</taxon>
        <taxon>Tylenchina</taxon>
        <taxon>Tylenchomorpha</taxon>
        <taxon>Tylenchoidea</taxon>
        <taxon>Meloidogynidae</taxon>
        <taxon>Meloidogyninae</taxon>
        <taxon>Meloidogyne</taxon>
    </lineage>
</organism>
<protein>
    <recommendedName>
        <fullName evidence="3">HECT-type E3 ubiquitin transferase</fullName>
        <ecNumber evidence="3">2.3.2.26</ecNumber>
    </recommendedName>
</protein>
<dbReference type="SMART" id="SM00456">
    <property type="entry name" value="WW"/>
    <property type="match status" value="1"/>
</dbReference>
<name>A0A6V7VUA2_MELEN</name>
<dbReference type="PROSITE" id="PS50020">
    <property type="entry name" value="WW_DOMAIN_2"/>
    <property type="match status" value="2"/>
</dbReference>
<evidence type="ECO:0000313" key="13">
    <source>
        <dbReference type="Proteomes" id="UP000580250"/>
    </source>
</evidence>
<evidence type="ECO:0000256" key="1">
    <source>
        <dbReference type="ARBA" id="ARBA00000885"/>
    </source>
</evidence>
<dbReference type="PANTHER" id="PTHR11254">
    <property type="entry name" value="HECT DOMAIN UBIQUITIN-PROTEIN LIGASE"/>
    <property type="match status" value="1"/>
</dbReference>
<evidence type="ECO:0000256" key="3">
    <source>
        <dbReference type="ARBA" id="ARBA00012485"/>
    </source>
</evidence>
<dbReference type="Pfam" id="PF18436">
    <property type="entry name" value="HECW1_helix"/>
    <property type="match status" value="1"/>
</dbReference>
<dbReference type="InterPro" id="IPR050409">
    <property type="entry name" value="E3_ubiq-protein_ligase"/>
</dbReference>
<dbReference type="PANTHER" id="PTHR11254:SF320">
    <property type="entry name" value="HECT-TYPE E3 UBIQUITIN TRANSFERASE"/>
    <property type="match status" value="1"/>
</dbReference>
<gene>
    <name evidence="12" type="ORF">MENT_LOCUS30470</name>
</gene>
<dbReference type="InterPro" id="IPR035983">
    <property type="entry name" value="Hect_E3_ubiquitin_ligase"/>
</dbReference>
<feature type="domain" description="WW" evidence="10">
    <location>
        <begin position="276"/>
        <end position="309"/>
    </location>
</feature>
<dbReference type="CDD" id="cd00078">
    <property type="entry name" value="HECTc"/>
    <property type="match status" value="1"/>
</dbReference>
<dbReference type="Gene3D" id="3.30.2410.10">
    <property type="entry name" value="Hect, E3 ligase catalytic domain"/>
    <property type="match status" value="1"/>
</dbReference>
<feature type="coiled-coil region" evidence="8">
    <location>
        <begin position="571"/>
        <end position="602"/>
    </location>
</feature>
<dbReference type="InterPro" id="IPR040524">
    <property type="entry name" value="HECW1_helix"/>
</dbReference>
<dbReference type="GO" id="GO:0048814">
    <property type="term" value="P:regulation of dendrite morphogenesis"/>
    <property type="evidence" value="ECO:0007669"/>
    <property type="project" value="TreeGrafter"/>
</dbReference>
<dbReference type="GO" id="GO:0061630">
    <property type="term" value="F:ubiquitin protein ligase activity"/>
    <property type="evidence" value="ECO:0007669"/>
    <property type="project" value="UniProtKB-EC"/>
</dbReference>
<evidence type="ECO:0000313" key="12">
    <source>
        <dbReference type="EMBL" id="CAD2178526.1"/>
    </source>
</evidence>
<keyword evidence="6 7" id="KW-0833">Ubl conjugation pathway</keyword>
<dbReference type="Proteomes" id="UP000580250">
    <property type="component" value="Unassembled WGS sequence"/>
</dbReference>
<feature type="active site" description="Glycyl thioester intermediate" evidence="7">
    <location>
        <position position="954"/>
    </location>
</feature>
<dbReference type="GO" id="GO:0005737">
    <property type="term" value="C:cytoplasm"/>
    <property type="evidence" value="ECO:0007669"/>
    <property type="project" value="TreeGrafter"/>
</dbReference>
<keyword evidence="5" id="KW-0677">Repeat</keyword>
<dbReference type="AlphaFoldDB" id="A0A6V7VUA2"/>
<dbReference type="Pfam" id="PF00397">
    <property type="entry name" value="WW"/>
    <property type="match status" value="1"/>
</dbReference>
<keyword evidence="4" id="KW-0808">Transferase</keyword>